<evidence type="ECO:0000313" key="2">
    <source>
        <dbReference type="Proteomes" id="UP001596513"/>
    </source>
</evidence>
<name>A0ABW2U4X1_9BACT</name>
<sequence>MAIHAASEDLRQCGALLHDWSTTQAQAERVLPVVLRVLQQLKELRGSADVR</sequence>
<gene>
    <name evidence="1" type="ORF">ACFQT0_15015</name>
</gene>
<keyword evidence="2" id="KW-1185">Reference proteome</keyword>
<organism evidence="1 2">
    <name type="scientific">Hymenobacter humi</name>
    <dbReference type="NCBI Taxonomy" id="1411620"/>
    <lineage>
        <taxon>Bacteria</taxon>
        <taxon>Pseudomonadati</taxon>
        <taxon>Bacteroidota</taxon>
        <taxon>Cytophagia</taxon>
        <taxon>Cytophagales</taxon>
        <taxon>Hymenobacteraceae</taxon>
        <taxon>Hymenobacter</taxon>
    </lineage>
</organism>
<accession>A0ABW2U4X1</accession>
<protein>
    <submittedName>
        <fullName evidence="1">Uncharacterized protein</fullName>
    </submittedName>
</protein>
<dbReference type="RefSeq" id="WP_380203921.1">
    <property type="nucleotide sequence ID" value="NZ_JBHTEK010000001.1"/>
</dbReference>
<dbReference type="Proteomes" id="UP001596513">
    <property type="component" value="Unassembled WGS sequence"/>
</dbReference>
<dbReference type="EMBL" id="JBHTEK010000001">
    <property type="protein sequence ID" value="MFC7668533.1"/>
    <property type="molecule type" value="Genomic_DNA"/>
</dbReference>
<reference evidence="2" key="1">
    <citation type="journal article" date="2019" name="Int. J. Syst. Evol. Microbiol.">
        <title>The Global Catalogue of Microorganisms (GCM) 10K type strain sequencing project: providing services to taxonomists for standard genome sequencing and annotation.</title>
        <authorList>
            <consortium name="The Broad Institute Genomics Platform"/>
            <consortium name="The Broad Institute Genome Sequencing Center for Infectious Disease"/>
            <person name="Wu L."/>
            <person name="Ma J."/>
        </authorList>
    </citation>
    <scope>NUCLEOTIDE SEQUENCE [LARGE SCALE GENOMIC DNA]</scope>
    <source>
        <strain evidence="2">JCM 19635</strain>
    </source>
</reference>
<comment type="caution">
    <text evidence="1">The sequence shown here is derived from an EMBL/GenBank/DDBJ whole genome shotgun (WGS) entry which is preliminary data.</text>
</comment>
<proteinExistence type="predicted"/>
<evidence type="ECO:0000313" key="1">
    <source>
        <dbReference type="EMBL" id="MFC7668533.1"/>
    </source>
</evidence>